<accession>A0A5J4R5X8</accession>
<dbReference type="EMBL" id="SNRY01001702">
    <property type="protein sequence ID" value="KAA6329102.1"/>
    <property type="molecule type" value="Genomic_DNA"/>
</dbReference>
<proteinExistence type="predicted"/>
<name>A0A5J4R5X8_9ZZZZ</name>
<dbReference type="PROSITE" id="PS51257">
    <property type="entry name" value="PROKAR_LIPOPROTEIN"/>
    <property type="match status" value="1"/>
</dbReference>
<dbReference type="Pfam" id="PF01497">
    <property type="entry name" value="Peripla_BP_2"/>
    <property type="match status" value="1"/>
</dbReference>
<dbReference type="Gene3D" id="3.40.50.1980">
    <property type="entry name" value="Nitrogenase molybdenum iron protein domain"/>
    <property type="match status" value="2"/>
</dbReference>
<protein>
    <submittedName>
        <fullName evidence="2">Iron complex transport system substrate-binding protein</fullName>
    </submittedName>
</protein>
<feature type="domain" description="Fe/B12 periplasmic-binding" evidence="1">
    <location>
        <begin position="94"/>
        <end position="365"/>
    </location>
</feature>
<dbReference type="InterPro" id="IPR002491">
    <property type="entry name" value="ABC_transptr_periplasmic_BD"/>
</dbReference>
<dbReference type="SUPFAM" id="SSF53807">
    <property type="entry name" value="Helical backbone' metal receptor"/>
    <property type="match status" value="1"/>
</dbReference>
<sequence length="380" mass="42718">MKRQLTDICFSSILMLFFACHSGKPSHLPTGKEEISDTLQYAEGFSIAHTNDYTKVTVFNPWKDGEVYEIYYLVRDETTIVPPNGHKVTIPLKSLMINSVTHLGFLDLLNETDKVTGVCSASYIYNPFVLKGVEEGKIKDLGDAFNLDIERLLFLKPQAVMTSAYNAEDENSRRMKQTGLTLLYNIEWQEKTLLGRAEWIKFMGVFFDKGALADSIFNAVAERYNSIRVQAASVSSAPAILSGQDFRGTWSMPGGNSFNACLFRDAGVTYYYAGNNVSGSIAATMEEALLHFSEADVWVGVQVSTLEELGNADKRYKLFKAYRNGNVYNIFCRTTSIGGNDYWESGVARPDLLLSDMIKICHPDLLRDYELTYMNRLIPQ</sequence>
<dbReference type="PANTHER" id="PTHR30535">
    <property type="entry name" value="VITAMIN B12-BINDING PROTEIN"/>
    <property type="match status" value="1"/>
</dbReference>
<evidence type="ECO:0000313" key="2">
    <source>
        <dbReference type="EMBL" id="KAA6329102.1"/>
    </source>
</evidence>
<evidence type="ECO:0000259" key="1">
    <source>
        <dbReference type="PROSITE" id="PS50983"/>
    </source>
</evidence>
<dbReference type="InterPro" id="IPR050902">
    <property type="entry name" value="ABC_Transporter_SBP"/>
</dbReference>
<organism evidence="2">
    <name type="scientific">termite gut metagenome</name>
    <dbReference type="NCBI Taxonomy" id="433724"/>
    <lineage>
        <taxon>unclassified sequences</taxon>
        <taxon>metagenomes</taxon>
        <taxon>organismal metagenomes</taxon>
    </lineage>
</organism>
<dbReference type="PANTHER" id="PTHR30535:SF34">
    <property type="entry name" value="MOLYBDATE-BINDING PROTEIN MOLA"/>
    <property type="match status" value="1"/>
</dbReference>
<reference evidence="2" key="1">
    <citation type="submission" date="2019-03" db="EMBL/GenBank/DDBJ databases">
        <title>Single cell metagenomics reveals metabolic interactions within the superorganism composed of flagellate Streblomastix strix and complex community of Bacteroidetes bacteria on its surface.</title>
        <authorList>
            <person name="Treitli S.C."/>
            <person name="Kolisko M."/>
            <person name="Husnik F."/>
            <person name="Keeling P."/>
            <person name="Hampl V."/>
        </authorList>
    </citation>
    <scope>NUCLEOTIDE SEQUENCE</scope>
    <source>
        <strain evidence="2">STM</strain>
    </source>
</reference>
<dbReference type="PROSITE" id="PS50983">
    <property type="entry name" value="FE_B12_PBP"/>
    <property type="match status" value="1"/>
</dbReference>
<gene>
    <name evidence="2" type="ORF">EZS27_022057</name>
</gene>
<comment type="caution">
    <text evidence="2">The sequence shown here is derived from an EMBL/GenBank/DDBJ whole genome shotgun (WGS) entry which is preliminary data.</text>
</comment>
<dbReference type="GO" id="GO:0071281">
    <property type="term" value="P:cellular response to iron ion"/>
    <property type="evidence" value="ECO:0007669"/>
    <property type="project" value="TreeGrafter"/>
</dbReference>
<dbReference type="AlphaFoldDB" id="A0A5J4R5X8"/>